<dbReference type="Gene3D" id="1.25.40.10">
    <property type="entry name" value="Tetratricopeptide repeat domain"/>
    <property type="match status" value="2"/>
</dbReference>
<feature type="DNA-binding region" description="OmpR/PhoB-type" evidence="3">
    <location>
        <begin position="1"/>
        <end position="90"/>
    </location>
</feature>
<comment type="similarity">
    <text evidence="1">Belongs to the AfsR/DnrI/RedD regulatory family.</text>
</comment>
<dbReference type="PANTHER" id="PTHR47691:SF3">
    <property type="entry name" value="HTH-TYPE TRANSCRIPTIONAL REGULATOR RV0890C-RELATED"/>
    <property type="match status" value="1"/>
</dbReference>
<dbReference type="Proteomes" id="UP000199028">
    <property type="component" value="Unassembled WGS sequence"/>
</dbReference>
<protein>
    <submittedName>
        <fullName evidence="6">Transcriptional regulatory protein, C terminal</fullName>
    </submittedName>
</protein>
<name>A0A1H9WFE2_9PSEU</name>
<sequence length="1026" mass="108337">MRVDVLGPLRVVADDGAPVEVRGKRLRWLLIRLAVEPGTVVAPDRLIADLWPDEPPVDGAAALQSLVSRLRRVLGAAVISSHAAGYRLEAETDVEVFSRTRDAALWRGAAFEEAPFAVDEAVRLSLLRDDLAGLEALAAAHPLREDVQARLMLALNAAGRRSDALAVFARVRTALADELGVDPGEALAAAHLTVLRERVARGNLPAQVGSFVGRGADLAALASLLRDNRLVTLTGFGGVGKTRLALTHAASEPQAWFVELDSAAEPLAALDAALGPNPLAAPVFSRLGSSLVLLDNCEHVVDAAAALCVRLLAEAPDARVLATSREPLGIPGEVVCPVAPLDLDHAVRLFSARVGTALDADVVRRVCAALEGIPLALELAAARARSLSAAQLESRVDSRLRLLDRGARTGPARHRTLRAVIDWSWELLDEAERALLARLAVFAGGATAAAVHEVCAAGASVSAVVDEAGGPGSGGAGLGGAAQQGGGTVVCAAGLGGPAHDTGGRGAGGTGSGGAGSAAANDMRRAGLDAAGVSGETAGMSGETAATVNEASGAGSRRGTPLLGTPASQRTQEVRQDQDLWDTEDLLAALVEKSLVVRVGERYRLLETVREYALEQGQTDPAKHAAYYVELAERNEPLLRGPEQLDALKVFDVERANLDAAQAWAVRHDPAIARRMMAARTWHWLVMTKRFEEIRRWASLTPDDPLSEVLASLGTPAAVVAAERLWQEDLPTALCALMLTSGQVWGQTALAERLEVLAGRLDRSPDAWMRAFAALVRGLVAGEFSEGSAPRAEAAYREALRGFRAVGDRWAVVFGLSCLVMVLINRGAFAEGLRAVSEARQVAAELGEPESVLVPMSVLMQAARIKIRIGDFAGAREDLKLVPPSPFELDQARITQAHGEMAYFRGDFEQAVALYRQVLDATEDSPANQFRATAHAGLGLALTRLGQLAEAGEHHGRALDTVNRSADGPARAMVLEWYADWLCAQGDPVSAGNALDEAERLRGGPSSDPAVVQLRDRVRAEVRVDR</sequence>
<dbReference type="InterPro" id="IPR027417">
    <property type="entry name" value="P-loop_NTPase"/>
</dbReference>
<dbReference type="PROSITE" id="PS51755">
    <property type="entry name" value="OMPR_PHOB"/>
    <property type="match status" value="1"/>
</dbReference>
<dbReference type="InterPro" id="IPR005158">
    <property type="entry name" value="BTAD"/>
</dbReference>
<dbReference type="RefSeq" id="WP_090069109.1">
    <property type="nucleotide sequence ID" value="NZ_FOFT01000011.1"/>
</dbReference>
<dbReference type="GO" id="GO:0006355">
    <property type="term" value="P:regulation of DNA-templated transcription"/>
    <property type="evidence" value="ECO:0007669"/>
    <property type="project" value="InterPro"/>
</dbReference>
<dbReference type="SMART" id="SM00862">
    <property type="entry name" value="Trans_reg_C"/>
    <property type="match status" value="1"/>
</dbReference>
<dbReference type="GO" id="GO:0003677">
    <property type="term" value="F:DNA binding"/>
    <property type="evidence" value="ECO:0007669"/>
    <property type="project" value="UniProtKB-UniRule"/>
</dbReference>
<gene>
    <name evidence="6" type="ORF">SAMN05216195_111296</name>
</gene>
<dbReference type="SMART" id="SM01043">
    <property type="entry name" value="BTAD"/>
    <property type="match status" value="1"/>
</dbReference>
<keyword evidence="2 3" id="KW-0238">DNA-binding</keyword>
<evidence type="ECO:0000256" key="1">
    <source>
        <dbReference type="ARBA" id="ARBA00005820"/>
    </source>
</evidence>
<evidence type="ECO:0000256" key="3">
    <source>
        <dbReference type="PROSITE-ProRule" id="PRU01091"/>
    </source>
</evidence>
<reference evidence="7" key="1">
    <citation type="submission" date="2016-10" db="EMBL/GenBank/DDBJ databases">
        <authorList>
            <person name="Varghese N."/>
            <person name="Submissions S."/>
        </authorList>
    </citation>
    <scope>NUCLEOTIDE SEQUENCE [LARGE SCALE GENOMIC DNA]</scope>
    <source>
        <strain evidence="7">CGMCC 4.578</strain>
    </source>
</reference>
<evidence type="ECO:0000256" key="4">
    <source>
        <dbReference type="SAM" id="MobiDB-lite"/>
    </source>
</evidence>
<dbReference type="AlphaFoldDB" id="A0A1H9WFE2"/>
<evidence type="ECO:0000256" key="2">
    <source>
        <dbReference type="ARBA" id="ARBA00023125"/>
    </source>
</evidence>
<evidence type="ECO:0000313" key="7">
    <source>
        <dbReference type="Proteomes" id="UP000199028"/>
    </source>
</evidence>
<dbReference type="InterPro" id="IPR036388">
    <property type="entry name" value="WH-like_DNA-bd_sf"/>
</dbReference>
<dbReference type="Pfam" id="PF03704">
    <property type="entry name" value="BTAD"/>
    <property type="match status" value="1"/>
</dbReference>
<evidence type="ECO:0000259" key="5">
    <source>
        <dbReference type="PROSITE" id="PS51755"/>
    </source>
</evidence>
<keyword evidence="7" id="KW-1185">Reference proteome</keyword>
<dbReference type="SUPFAM" id="SSF52540">
    <property type="entry name" value="P-loop containing nucleoside triphosphate hydrolases"/>
    <property type="match status" value="1"/>
</dbReference>
<dbReference type="EMBL" id="FOFT01000011">
    <property type="protein sequence ID" value="SES32501.1"/>
    <property type="molecule type" value="Genomic_DNA"/>
</dbReference>
<organism evidence="6 7">
    <name type="scientific">Lentzea flaviverrucosa</name>
    <dbReference type="NCBI Taxonomy" id="200379"/>
    <lineage>
        <taxon>Bacteria</taxon>
        <taxon>Bacillati</taxon>
        <taxon>Actinomycetota</taxon>
        <taxon>Actinomycetes</taxon>
        <taxon>Pseudonocardiales</taxon>
        <taxon>Pseudonocardiaceae</taxon>
        <taxon>Lentzea</taxon>
    </lineage>
</organism>
<dbReference type="SUPFAM" id="SSF46894">
    <property type="entry name" value="C-terminal effector domain of the bipartite response regulators"/>
    <property type="match status" value="1"/>
</dbReference>
<feature type="region of interest" description="Disordered" evidence="4">
    <location>
        <begin position="548"/>
        <end position="577"/>
    </location>
</feature>
<feature type="domain" description="OmpR/PhoB-type" evidence="5">
    <location>
        <begin position="1"/>
        <end position="90"/>
    </location>
</feature>
<dbReference type="InterPro" id="IPR011990">
    <property type="entry name" value="TPR-like_helical_dom_sf"/>
</dbReference>
<dbReference type="OrthoDB" id="499349at2"/>
<proteinExistence type="inferred from homology"/>
<dbReference type="InterPro" id="IPR001867">
    <property type="entry name" value="OmpR/PhoB-type_DNA-bd"/>
</dbReference>
<dbReference type="PANTHER" id="PTHR47691">
    <property type="entry name" value="REGULATOR-RELATED"/>
    <property type="match status" value="1"/>
</dbReference>
<dbReference type="InterPro" id="IPR016032">
    <property type="entry name" value="Sig_transdc_resp-reg_C-effctor"/>
</dbReference>
<evidence type="ECO:0000313" key="6">
    <source>
        <dbReference type="EMBL" id="SES32501.1"/>
    </source>
</evidence>
<dbReference type="SUPFAM" id="SSF48452">
    <property type="entry name" value="TPR-like"/>
    <property type="match status" value="2"/>
</dbReference>
<dbReference type="Gene3D" id="1.10.10.10">
    <property type="entry name" value="Winged helix-like DNA-binding domain superfamily/Winged helix DNA-binding domain"/>
    <property type="match status" value="1"/>
</dbReference>
<accession>A0A1H9WFE2</accession>
<dbReference type="GO" id="GO:0000160">
    <property type="term" value="P:phosphorelay signal transduction system"/>
    <property type="evidence" value="ECO:0007669"/>
    <property type="project" value="InterPro"/>
</dbReference>